<evidence type="ECO:0000313" key="2">
    <source>
        <dbReference type="Proteomes" id="UP000029878"/>
    </source>
</evidence>
<name>A0A4U8S223_9HELI</name>
<proteinExistence type="predicted"/>
<dbReference type="AlphaFoldDB" id="A0A4U8S223"/>
<evidence type="ECO:0000313" key="1">
    <source>
        <dbReference type="EMBL" id="TLD79750.1"/>
    </source>
</evidence>
<dbReference type="RefSeq" id="WP_034345479.1">
    <property type="nucleotide sequence ID" value="NZ_JRPL02000049.1"/>
</dbReference>
<gene>
    <name evidence="1" type="ORF">LS81_010265</name>
</gene>
<organism evidence="1 2">
    <name type="scientific">Helicobacter trogontum</name>
    <dbReference type="NCBI Taxonomy" id="50960"/>
    <lineage>
        <taxon>Bacteria</taxon>
        <taxon>Pseudomonadati</taxon>
        <taxon>Campylobacterota</taxon>
        <taxon>Epsilonproteobacteria</taxon>
        <taxon>Campylobacterales</taxon>
        <taxon>Helicobacteraceae</taxon>
        <taxon>Helicobacter</taxon>
    </lineage>
</organism>
<dbReference type="Proteomes" id="UP000029878">
    <property type="component" value="Unassembled WGS sequence"/>
</dbReference>
<accession>A0A4U8S223</accession>
<sequence>MFMGEEDSLSRGDFPVFGFLFPVSKHELDLDLELDDVNNLSWLANRAKFLKDNPDVKIVKAQTITILKNYGFADNEQIELYTNSLPVNNWYRVYFIDKRGNKIEGYIHKSQLSWGF</sequence>
<comment type="caution">
    <text evidence="1">The sequence shown here is derived from an EMBL/GenBank/DDBJ whole genome shotgun (WGS) entry which is preliminary data.</text>
</comment>
<reference evidence="1 2" key="1">
    <citation type="journal article" date="2014" name="Genome Announc.">
        <title>Draft genome sequences of eight enterohepatic helicobacter species isolated from both laboratory and wild rodents.</title>
        <authorList>
            <person name="Sheh A."/>
            <person name="Shen Z."/>
            <person name="Fox J.G."/>
        </authorList>
    </citation>
    <scope>NUCLEOTIDE SEQUENCE [LARGE SCALE GENOMIC DNA]</scope>
    <source>
        <strain evidence="1 2">ATCC 700114</strain>
    </source>
</reference>
<protein>
    <submittedName>
        <fullName evidence="1">Uncharacterized protein</fullName>
    </submittedName>
</protein>
<dbReference type="EMBL" id="JRPL02000049">
    <property type="protein sequence ID" value="TLD79750.1"/>
    <property type="molecule type" value="Genomic_DNA"/>
</dbReference>